<evidence type="ECO:0000259" key="6">
    <source>
        <dbReference type="Pfam" id="PF07980"/>
    </source>
</evidence>
<dbReference type="SUPFAM" id="SSF48452">
    <property type="entry name" value="TPR-like"/>
    <property type="match status" value="1"/>
</dbReference>
<name>A0A9X2BAF2_9SPHI</name>
<evidence type="ECO:0000256" key="1">
    <source>
        <dbReference type="ARBA" id="ARBA00004442"/>
    </source>
</evidence>
<keyword evidence="5" id="KW-0998">Cell outer membrane</keyword>
<keyword evidence="4" id="KW-0472">Membrane</keyword>
<keyword evidence="9" id="KW-1185">Reference proteome</keyword>
<dbReference type="InterPro" id="IPR033985">
    <property type="entry name" value="SusD-like_N"/>
</dbReference>
<reference evidence="8" key="1">
    <citation type="submission" date="2022-04" db="EMBL/GenBank/DDBJ databases">
        <title>Mucilaginibacter sp. RS28 isolated from freshwater.</title>
        <authorList>
            <person name="Ko S.-R."/>
        </authorList>
    </citation>
    <scope>NUCLEOTIDE SEQUENCE</scope>
    <source>
        <strain evidence="8">RS28</strain>
    </source>
</reference>
<dbReference type="InterPro" id="IPR012944">
    <property type="entry name" value="SusD_RagB_dom"/>
</dbReference>
<evidence type="ECO:0000259" key="7">
    <source>
        <dbReference type="Pfam" id="PF14322"/>
    </source>
</evidence>
<proteinExistence type="inferred from homology"/>
<dbReference type="Pfam" id="PF07980">
    <property type="entry name" value="SusD_RagB"/>
    <property type="match status" value="1"/>
</dbReference>
<comment type="subcellular location">
    <subcellularLocation>
        <location evidence="1">Cell outer membrane</location>
    </subcellularLocation>
</comment>
<evidence type="ECO:0000313" key="8">
    <source>
        <dbReference type="EMBL" id="MCJ8208727.1"/>
    </source>
</evidence>
<dbReference type="Proteomes" id="UP001139450">
    <property type="component" value="Unassembled WGS sequence"/>
</dbReference>
<evidence type="ECO:0000256" key="2">
    <source>
        <dbReference type="ARBA" id="ARBA00006275"/>
    </source>
</evidence>
<evidence type="ECO:0000256" key="5">
    <source>
        <dbReference type="ARBA" id="ARBA00023237"/>
    </source>
</evidence>
<sequence length="515" mass="57576">MKKLNKKLLIGASALAMLNFSCTKLNEQLYGSKFIKDGNTAAGSADLGGVYNQLNGFSDQANWYALEEHSTDEMMGPTRGTDWDDFGTWRKLHQHTWDPTHNQIYDTWNNLNTGVYRATSVIAGATDNQIKAEASFLRAFFMFWVVDLYGQQPFRNVTDDPDANPMVMTRKAATDYMIKDLEFAVATLPAGSLANAGKANKYAAEFLLAKIYLNKAVYYQDPATPAGPFTFQSADMNKALGYLNDIINNGPYSLTANYYDNFKWDNTSASKEIIFSRQNDPNTGQNASLENRTRMVEHYNTTPSGWNGFTTLAAFYNSFEDNDIRKKYNLPNYTEVTGQNVGFLVGQQKTVDSKGNLVNVLDRSGKPLIFTPNVNIGYATEAEGIRAVKFPLNPTNFGQSGNDYVFFRFADVLLMKAEAILRGGTDAAQPLALVNQIRANRGASLLTSLDLPGLLAERGREMYWESWRRQDLIRFGKFNDPVDQRSTASAGYRVVYPIPQRAVDSNPNLKQNTGY</sequence>
<dbReference type="Pfam" id="PF14322">
    <property type="entry name" value="SusD-like_3"/>
    <property type="match status" value="1"/>
</dbReference>
<keyword evidence="3" id="KW-0732">Signal</keyword>
<comment type="similarity">
    <text evidence="2">Belongs to the SusD family.</text>
</comment>
<accession>A0A9X2BAF2</accession>
<evidence type="ECO:0000256" key="3">
    <source>
        <dbReference type="ARBA" id="ARBA00022729"/>
    </source>
</evidence>
<evidence type="ECO:0000256" key="4">
    <source>
        <dbReference type="ARBA" id="ARBA00023136"/>
    </source>
</evidence>
<feature type="domain" description="RagB/SusD" evidence="6">
    <location>
        <begin position="271"/>
        <end position="515"/>
    </location>
</feature>
<feature type="domain" description="SusD-like N-terminal" evidence="7">
    <location>
        <begin position="90"/>
        <end position="213"/>
    </location>
</feature>
<dbReference type="Gene3D" id="1.25.40.390">
    <property type="match status" value="1"/>
</dbReference>
<gene>
    <name evidence="8" type="ORF">MUY27_03345</name>
</gene>
<dbReference type="RefSeq" id="WP_245128555.1">
    <property type="nucleotide sequence ID" value="NZ_JALJEJ010000001.1"/>
</dbReference>
<dbReference type="EMBL" id="JALJEJ010000001">
    <property type="protein sequence ID" value="MCJ8208727.1"/>
    <property type="molecule type" value="Genomic_DNA"/>
</dbReference>
<protein>
    <submittedName>
        <fullName evidence="8">RagB/SusD family nutrient uptake outer membrane protein</fullName>
    </submittedName>
</protein>
<dbReference type="GO" id="GO:0009279">
    <property type="term" value="C:cell outer membrane"/>
    <property type="evidence" value="ECO:0007669"/>
    <property type="project" value="UniProtKB-SubCell"/>
</dbReference>
<dbReference type="AlphaFoldDB" id="A0A9X2BAF2"/>
<evidence type="ECO:0000313" key="9">
    <source>
        <dbReference type="Proteomes" id="UP001139450"/>
    </source>
</evidence>
<comment type="caution">
    <text evidence="8">The sequence shown here is derived from an EMBL/GenBank/DDBJ whole genome shotgun (WGS) entry which is preliminary data.</text>
</comment>
<organism evidence="8 9">
    <name type="scientific">Mucilaginibacter straminoryzae</name>
    <dbReference type="NCBI Taxonomy" id="2932774"/>
    <lineage>
        <taxon>Bacteria</taxon>
        <taxon>Pseudomonadati</taxon>
        <taxon>Bacteroidota</taxon>
        <taxon>Sphingobacteriia</taxon>
        <taxon>Sphingobacteriales</taxon>
        <taxon>Sphingobacteriaceae</taxon>
        <taxon>Mucilaginibacter</taxon>
    </lineage>
</organism>
<dbReference type="InterPro" id="IPR011990">
    <property type="entry name" value="TPR-like_helical_dom_sf"/>
</dbReference>